<proteinExistence type="predicted"/>
<protein>
    <submittedName>
        <fullName evidence="1">Uncharacterized protein</fullName>
    </submittedName>
</protein>
<organism evidence="1 2">
    <name type="scientific">Trametes coccinea (strain BRFM310)</name>
    <name type="common">Pycnoporus coccineus</name>
    <dbReference type="NCBI Taxonomy" id="1353009"/>
    <lineage>
        <taxon>Eukaryota</taxon>
        <taxon>Fungi</taxon>
        <taxon>Dikarya</taxon>
        <taxon>Basidiomycota</taxon>
        <taxon>Agaricomycotina</taxon>
        <taxon>Agaricomycetes</taxon>
        <taxon>Polyporales</taxon>
        <taxon>Polyporaceae</taxon>
        <taxon>Trametes</taxon>
    </lineage>
</organism>
<dbReference type="EMBL" id="KZ084098">
    <property type="protein sequence ID" value="OSD03906.1"/>
    <property type="molecule type" value="Genomic_DNA"/>
</dbReference>
<evidence type="ECO:0000313" key="2">
    <source>
        <dbReference type="Proteomes" id="UP000193067"/>
    </source>
</evidence>
<keyword evidence="2" id="KW-1185">Reference proteome</keyword>
<dbReference type="AlphaFoldDB" id="A0A1Y2IS03"/>
<gene>
    <name evidence="1" type="ORF">PYCCODRAFT_157736</name>
</gene>
<sequence length="110" mass="12680">MMYLLEKSRSTNSIMRSTSSIYTSLTGCHTTSYYLRRRPASDHSPMHGIGHHASCIKFRRLPMARSQVPDPERHVSAFRREVWGPARPSILSVRRGEVGPEPWRHVLTTY</sequence>
<evidence type="ECO:0000313" key="1">
    <source>
        <dbReference type="EMBL" id="OSD03906.1"/>
    </source>
</evidence>
<reference evidence="1 2" key="1">
    <citation type="journal article" date="2015" name="Biotechnol. Biofuels">
        <title>Enhanced degradation of softwood versus hardwood by the white-rot fungus Pycnoporus coccineus.</title>
        <authorList>
            <person name="Couturier M."/>
            <person name="Navarro D."/>
            <person name="Chevret D."/>
            <person name="Henrissat B."/>
            <person name="Piumi F."/>
            <person name="Ruiz-Duenas F.J."/>
            <person name="Martinez A.T."/>
            <person name="Grigoriev I.V."/>
            <person name="Riley R."/>
            <person name="Lipzen A."/>
            <person name="Berrin J.G."/>
            <person name="Master E.R."/>
            <person name="Rosso M.N."/>
        </authorList>
    </citation>
    <scope>NUCLEOTIDE SEQUENCE [LARGE SCALE GENOMIC DNA]</scope>
    <source>
        <strain evidence="1 2">BRFM310</strain>
    </source>
</reference>
<name>A0A1Y2IS03_TRAC3</name>
<accession>A0A1Y2IS03</accession>
<dbReference type="PROSITE" id="PS51257">
    <property type="entry name" value="PROKAR_LIPOPROTEIN"/>
    <property type="match status" value="1"/>
</dbReference>
<dbReference type="Proteomes" id="UP000193067">
    <property type="component" value="Unassembled WGS sequence"/>
</dbReference>